<dbReference type="GO" id="GO:0000150">
    <property type="term" value="F:DNA strand exchange activity"/>
    <property type="evidence" value="ECO:0007669"/>
    <property type="project" value="InterPro"/>
</dbReference>
<dbReference type="Proteomes" id="UP000314251">
    <property type="component" value="Unassembled WGS sequence"/>
</dbReference>
<dbReference type="Pfam" id="PF07508">
    <property type="entry name" value="Recombinase"/>
    <property type="match status" value="1"/>
</dbReference>
<reference evidence="2" key="1">
    <citation type="submission" date="2019-10" db="EMBL/GenBank/DDBJ databases">
        <title>Nonomuraea sp. nov., isolated from Phyllanthus amarus.</title>
        <authorList>
            <person name="Klykleung N."/>
            <person name="Tanasupawat S."/>
        </authorList>
    </citation>
    <scope>NUCLEOTIDE SEQUENCE [LARGE SCALE GENOMIC DNA]</scope>
    <source>
        <strain evidence="2">3MP-10</strain>
    </source>
</reference>
<gene>
    <name evidence="2" type="ORF">FH607_030335</name>
</gene>
<organism evidence="2 3">
    <name type="scientific">Streptomyces mimosae</name>
    <dbReference type="NCBI Taxonomy" id="2586635"/>
    <lineage>
        <taxon>Bacteria</taxon>
        <taxon>Bacillati</taxon>
        <taxon>Actinomycetota</taxon>
        <taxon>Actinomycetes</taxon>
        <taxon>Kitasatosporales</taxon>
        <taxon>Streptomycetaceae</taxon>
        <taxon>Streptomyces</taxon>
    </lineage>
</organism>
<dbReference type="EMBL" id="VDLY02000033">
    <property type="protein sequence ID" value="KAB8157453.1"/>
    <property type="molecule type" value="Genomic_DNA"/>
</dbReference>
<protein>
    <recommendedName>
        <fullName evidence="1">Recombinase domain-containing protein</fullName>
    </recommendedName>
</protein>
<feature type="domain" description="Recombinase" evidence="1">
    <location>
        <begin position="138"/>
        <end position="211"/>
    </location>
</feature>
<comment type="caution">
    <text evidence="2">The sequence shown here is derived from an EMBL/GenBank/DDBJ whole genome shotgun (WGS) entry which is preliminary data.</text>
</comment>
<dbReference type="OrthoDB" id="3372479at2"/>
<sequence>MPLRLVRQAAPADSSHCARWRSECTSFHSGVPCGFLAESWERRQRATAILVGSGDQRADRPGQRSPRSDHVVFSGVSKGERNRVRTRVRTAMAAQAKLAGRFLGDRPPYGYALIDLGPHLHPARATEGKRLRGLAPDPKTAWVVVRIFTEFIRPRDLQDRRGLTRDGILSPSAYDRKRNSHRTEAAWSKGAVRTILCNLRYTGSQVWNKQRRTEVLIDIDDVSLGHVTA</sequence>
<dbReference type="AlphaFoldDB" id="A0A5N5ZNN2"/>
<dbReference type="GO" id="GO:0003677">
    <property type="term" value="F:DNA binding"/>
    <property type="evidence" value="ECO:0007669"/>
    <property type="project" value="InterPro"/>
</dbReference>
<evidence type="ECO:0000313" key="2">
    <source>
        <dbReference type="EMBL" id="KAB8157453.1"/>
    </source>
</evidence>
<evidence type="ECO:0000313" key="3">
    <source>
        <dbReference type="Proteomes" id="UP000314251"/>
    </source>
</evidence>
<dbReference type="InterPro" id="IPR011109">
    <property type="entry name" value="DNA_bind_recombinase_dom"/>
</dbReference>
<dbReference type="Gene3D" id="3.90.1750.20">
    <property type="entry name" value="Putative Large Serine Recombinase, Chain B, Domain 2"/>
    <property type="match status" value="1"/>
</dbReference>
<accession>A0A5N5ZNN2</accession>
<dbReference type="InterPro" id="IPR038109">
    <property type="entry name" value="DNA_bind_recomb_sf"/>
</dbReference>
<keyword evidence="3" id="KW-1185">Reference proteome</keyword>
<name>A0A5N5ZNN2_9ACTN</name>
<proteinExistence type="predicted"/>
<evidence type="ECO:0000259" key="1">
    <source>
        <dbReference type="Pfam" id="PF07508"/>
    </source>
</evidence>